<dbReference type="RefSeq" id="WP_316264631.1">
    <property type="nucleotide sequence ID" value="NZ_AP027742.1"/>
</dbReference>
<feature type="transmembrane region" description="Helical" evidence="1">
    <location>
        <begin position="58"/>
        <end position="82"/>
    </location>
</feature>
<dbReference type="EMBL" id="AP027742">
    <property type="protein sequence ID" value="BDZ77591.1"/>
    <property type="molecule type" value="Genomic_DNA"/>
</dbReference>
<gene>
    <name evidence="2" type="ORF">Lac1_17740</name>
</gene>
<feature type="transmembrane region" description="Helical" evidence="1">
    <location>
        <begin position="103"/>
        <end position="121"/>
    </location>
</feature>
<protein>
    <submittedName>
        <fullName evidence="2">Uncharacterized protein</fullName>
    </submittedName>
</protein>
<sequence length="206" mass="22900">MQMPILLLTVFAAGQTILFLLYLFWKDEQAEIPVSFYAVPVLMLAFVLIQGIRKEEILPAVIMFISVLAAAGYTGMEHCVLIHKEEQKNNGETTEKSMSRQNAFVGLYGVSLALSAGMVYVCAFDETKGNLPVIYFVVGVFINLFLHMILSQRAKRKISGSDGISKWKQPLIVPKTVGVGWTFNFENLLSYIILGIVLIFCIAALV</sequence>
<feature type="transmembrane region" description="Helical" evidence="1">
    <location>
        <begin position="6"/>
        <end position="25"/>
    </location>
</feature>
<keyword evidence="3" id="KW-1185">Reference proteome</keyword>
<feature type="transmembrane region" description="Helical" evidence="1">
    <location>
        <begin position="133"/>
        <end position="150"/>
    </location>
</feature>
<keyword evidence="1" id="KW-1133">Transmembrane helix</keyword>
<organism evidence="2 3">
    <name type="scientific">Claveliimonas bilis</name>
    <dbReference type="NCBI Taxonomy" id="3028070"/>
    <lineage>
        <taxon>Bacteria</taxon>
        <taxon>Bacillati</taxon>
        <taxon>Bacillota</taxon>
        <taxon>Clostridia</taxon>
        <taxon>Lachnospirales</taxon>
        <taxon>Lachnospiraceae</taxon>
        <taxon>Claveliimonas</taxon>
    </lineage>
</organism>
<name>A0ABM8I5G9_9FIRM</name>
<keyword evidence="1" id="KW-0472">Membrane</keyword>
<evidence type="ECO:0000313" key="2">
    <source>
        <dbReference type="EMBL" id="BDZ77591.1"/>
    </source>
</evidence>
<accession>A0ABM8I5G9</accession>
<keyword evidence="1" id="KW-0812">Transmembrane</keyword>
<evidence type="ECO:0000313" key="3">
    <source>
        <dbReference type="Proteomes" id="UP001305815"/>
    </source>
</evidence>
<dbReference type="Proteomes" id="UP001305815">
    <property type="component" value="Chromosome"/>
</dbReference>
<feature type="transmembrane region" description="Helical" evidence="1">
    <location>
        <begin position="32"/>
        <end position="52"/>
    </location>
</feature>
<proteinExistence type="predicted"/>
<feature type="transmembrane region" description="Helical" evidence="1">
    <location>
        <begin position="188"/>
        <end position="205"/>
    </location>
</feature>
<evidence type="ECO:0000256" key="1">
    <source>
        <dbReference type="SAM" id="Phobius"/>
    </source>
</evidence>
<reference evidence="3" key="1">
    <citation type="journal article" date="2023" name="Int. J. Syst. Evol. Microbiol.">
        <title>Claveliimonas bilis gen. nov., sp. nov., deoxycholic acid-producing bacteria isolated from human faeces, and reclassification of Sellimonas monacensis Zenner et al. 2021 as Claveliimonas monacensis comb. nov.</title>
        <authorList>
            <person name="Hisatomi A."/>
            <person name="Kastawa N.W.E.P.G."/>
            <person name="Song I."/>
            <person name="Ohkuma M."/>
            <person name="Fukiya S."/>
            <person name="Sakamoto M."/>
        </authorList>
    </citation>
    <scope>NUCLEOTIDE SEQUENCE [LARGE SCALE GENOMIC DNA]</scope>
    <source>
        <strain evidence="3">12BBH14</strain>
    </source>
</reference>